<comment type="caution">
    <text evidence="2">The sequence shown here is derived from an EMBL/GenBank/DDBJ whole genome shotgun (WGS) entry which is preliminary data.</text>
</comment>
<evidence type="ECO:0000256" key="1">
    <source>
        <dbReference type="SAM" id="Coils"/>
    </source>
</evidence>
<dbReference type="STRING" id="337451.A0A443Q074"/>
<evidence type="ECO:0000313" key="3">
    <source>
        <dbReference type="Proteomes" id="UP000283530"/>
    </source>
</evidence>
<proteinExistence type="predicted"/>
<dbReference type="EMBL" id="QPKB01000012">
    <property type="protein sequence ID" value="RWR96437.1"/>
    <property type="molecule type" value="Genomic_DNA"/>
</dbReference>
<gene>
    <name evidence="2" type="ORF">CKAN_02582400</name>
</gene>
<accession>A0A443Q074</accession>
<dbReference type="PANTHER" id="PTHR33566">
    <property type="entry name" value="EN/SPM-LIKE TRANSPOSON-RELATED"/>
    <property type="match status" value="1"/>
</dbReference>
<sequence>MPGGEMQDSEFFKVETIIGHSQKLQDDLQKLGLKIKHHENNLKFLKSQSNKLDYSILEMQVSLGRYHSSGAANVGRQNHNDAQTEQNTIEQIVNQDKTAAGILYQVKLRHESAVINSFINKGVVGVVATLAKVHDDNLSRLLSEYLGLETMLAIVCKANEDVEALELYTKEGQIDNSAGLHGLGSSIGRPLDGRFLVISLQELRQPYAGKFVPGDPQKRLALLKPKLPNGECPTGFLGFAVNMIDVDFMNLSCLTPAGHGLRETLFYGLFSRLQVYRTRADMQRAAACISDGALSLDGGMMRSTGVLCLGSRKDIEVRFPISSINFLPDEVNKTMEQIKLLEWEKERISEDMQREEELLDHVKSSFDMKKQVFVKYLGESSPYVTQNKSMLGERNSPR</sequence>
<feature type="coiled-coil region" evidence="1">
    <location>
        <begin position="331"/>
        <end position="365"/>
    </location>
</feature>
<feature type="coiled-coil region" evidence="1">
    <location>
        <begin position="21"/>
        <end position="48"/>
    </location>
</feature>
<dbReference type="Proteomes" id="UP000283530">
    <property type="component" value="Unassembled WGS sequence"/>
</dbReference>
<evidence type="ECO:0000313" key="2">
    <source>
        <dbReference type="EMBL" id="RWR96437.1"/>
    </source>
</evidence>
<protein>
    <submittedName>
        <fullName evidence="2">Protein DEFECTIVE IN MERISTEM SILENCING 3 isoform X1</fullName>
    </submittedName>
</protein>
<keyword evidence="1" id="KW-0175">Coiled coil</keyword>
<organism evidence="2 3">
    <name type="scientific">Cinnamomum micranthum f. kanehirae</name>
    <dbReference type="NCBI Taxonomy" id="337451"/>
    <lineage>
        <taxon>Eukaryota</taxon>
        <taxon>Viridiplantae</taxon>
        <taxon>Streptophyta</taxon>
        <taxon>Embryophyta</taxon>
        <taxon>Tracheophyta</taxon>
        <taxon>Spermatophyta</taxon>
        <taxon>Magnoliopsida</taxon>
        <taxon>Magnoliidae</taxon>
        <taxon>Laurales</taxon>
        <taxon>Lauraceae</taxon>
        <taxon>Cinnamomum</taxon>
    </lineage>
</organism>
<dbReference type="PANTHER" id="PTHR33566:SF6">
    <property type="entry name" value="PROTEIN DEFECTIVE IN MERISTEM SILENCING 3"/>
    <property type="match status" value="1"/>
</dbReference>
<dbReference type="OrthoDB" id="10036779at2759"/>
<dbReference type="AlphaFoldDB" id="A0A443Q074"/>
<reference evidence="2 3" key="1">
    <citation type="journal article" date="2019" name="Nat. Plants">
        <title>Stout camphor tree genome fills gaps in understanding of flowering plant genome evolution.</title>
        <authorList>
            <person name="Chaw S.M."/>
            <person name="Liu Y.C."/>
            <person name="Wu Y.W."/>
            <person name="Wang H.Y."/>
            <person name="Lin C.I."/>
            <person name="Wu C.S."/>
            <person name="Ke H.M."/>
            <person name="Chang L.Y."/>
            <person name="Hsu C.Y."/>
            <person name="Yang H.T."/>
            <person name="Sudianto E."/>
            <person name="Hsu M.H."/>
            <person name="Wu K.P."/>
            <person name="Wang L.N."/>
            <person name="Leebens-Mack J.H."/>
            <person name="Tsai I.J."/>
        </authorList>
    </citation>
    <scope>NUCLEOTIDE SEQUENCE [LARGE SCALE GENOMIC DNA]</scope>
    <source>
        <strain evidence="3">cv. Chaw 1501</strain>
        <tissue evidence="2">Young leaves</tissue>
    </source>
</reference>
<name>A0A443Q074_9MAGN</name>
<keyword evidence="3" id="KW-1185">Reference proteome</keyword>